<feature type="compositionally biased region" description="Acidic residues" evidence="2">
    <location>
        <begin position="361"/>
        <end position="377"/>
    </location>
</feature>
<name>A0A0I9T8N4_9MYCO</name>
<dbReference type="PATRIC" id="fig|29311.18.peg.3447"/>
<comment type="caution">
    <text evidence="4">The sequence shown here is derived from an EMBL/GenBank/DDBJ whole genome shotgun (WGS) entry which is preliminary data.</text>
</comment>
<dbReference type="OrthoDB" id="4772941at2"/>
<organism evidence="4 5">
    <name type="scientific">Mycobacterium haemophilum</name>
    <dbReference type="NCBI Taxonomy" id="29311"/>
    <lineage>
        <taxon>Bacteria</taxon>
        <taxon>Bacillati</taxon>
        <taxon>Actinomycetota</taxon>
        <taxon>Actinomycetes</taxon>
        <taxon>Mycobacteriales</taxon>
        <taxon>Mycobacteriaceae</taxon>
        <taxon>Mycobacterium</taxon>
    </lineage>
</organism>
<keyword evidence="5" id="KW-1185">Reference proteome</keyword>
<dbReference type="PANTHER" id="PTHR46766:SF1">
    <property type="entry name" value="GLUTAMINE-RICH PROTEIN 2"/>
    <property type="match status" value="1"/>
</dbReference>
<evidence type="ECO:0000313" key="5">
    <source>
        <dbReference type="Proteomes" id="UP000036334"/>
    </source>
</evidence>
<dbReference type="InterPro" id="IPR038332">
    <property type="entry name" value="PPE_sf"/>
</dbReference>
<proteinExistence type="inferred from homology"/>
<dbReference type="Pfam" id="PF00823">
    <property type="entry name" value="PPE"/>
    <property type="match status" value="1"/>
</dbReference>
<dbReference type="EMBL" id="LDPR01000034">
    <property type="protein sequence ID" value="KLO34084.1"/>
    <property type="molecule type" value="Genomic_DNA"/>
</dbReference>
<feature type="compositionally biased region" description="Low complexity" evidence="2">
    <location>
        <begin position="316"/>
        <end position="335"/>
    </location>
</feature>
<gene>
    <name evidence="4" type="ORF">ABH38_19905</name>
</gene>
<sequence>MLWYALPPEINVARLMAGAGPAPMLAAAAGWQALSAAMDAQSVELLARLTSLGEVWTGGSSEHAIEAAKPMVAWLQTASEQAKIRATQATAQAAAYTQAMTSMPTLIEIAANHITEAVLVATNFFGINMVPIAFTEADYFIRMWTQAAVAMDAYQAETLLNTAFQKLEPMAAILNPSGSQSLSSAMTSGMNQFSQMTSGFSSALPSTEAVQQTVGQVAELAGPMQQLTQPVQQVTSLFSSMGSTGGSTSGHLGDTESAQIGLLGASPLSNHPLAGGTGPTTGAGLLRAEALPGAGGSLARTPLLAELIDKPVAPAAASGAGAGASAAGGAAPVGAGSLGHGAQAGGTTRAALVAPARQSEVLDENDLEDWDDDQDDW</sequence>
<dbReference type="RefSeq" id="WP_047316824.1">
    <property type="nucleotide sequence ID" value="NZ_LDPQ01000041.1"/>
</dbReference>
<dbReference type="PANTHER" id="PTHR46766">
    <property type="entry name" value="GLUTAMINE-RICH PROTEIN 2"/>
    <property type="match status" value="1"/>
</dbReference>
<feature type="domain" description="PPE" evidence="3">
    <location>
        <begin position="3"/>
        <end position="158"/>
    </location>
</feature>
<evidence type="ECO:0000256" key="2">
    <source>
        <dbReference type="SAM" id="MobiDB-lite"/>
    </source>
</evidence>
<dbReference type="Gene3D" id="1.20.1260.20">
    <property type="entry name" value="PPE superfamily"/>
    <property type="match status" value="1"/>
</dbReference>
<evidence type="ECO:0000259" key="3">
    <source>
        <dbReference type="Pfam" id="PF00823"/>
    </source>
</evidence>
<dbReference type="STRING" id="1202450.B586_02755"/>
<evidence type="ECO:0000313" key="4">
    <source>
        <dbReference type="EMBL" id="KLO34084.1"/>
    </source>
</evidence>
<dbReference type="InterPro" id="IPR000030">
    <property type="entry name" value="PPE_dom"/>
</dbReference>
<evidence type="ECO:0000256" key="1">
    <source>
        <dbReference type="ARBA" id="ARBA00010652"/>
    </source>
</evidence>
<dbReference type="SUPFAM" id="SSF140459">
    <property type="entry name" value="PE/PPE dimer-like"/>
    <property type="match status" value="1"/>
</dbReference>
<accession>A0A0I9T8N4</accession>
<comment type="similarity">
    <text evidence="1">Belongs to the mycobacterial PPE family.</text>
</comment>
<protein>
    <recommendedName>
        <fullName evidence="3">PPE domain-containing protein</fullName>
    </recommendedName>
</protein>
<feature type="region of interest" description="Disordered" evidence="2">
    <location>
        <begin position="316"/>
        <end position="377"/>
    </location>
</feature>
<dbReference type="Proteomes" id="UP000036334">
    <property type="component" value="Unassembled WGS sequence"/>
</dbReference>
<dbReference type="AlphaFoldDB" id="A0A0I9T8N4"/>
<reference evidence="4 5" key="1">
    <citation type="submission" date="2015-05" db="EMBL/GenBank/DDBJ databases">
        <title>Genome sequence of Mycobacterium haemophilum.</title>
        <authorList>
            <person name="Greninger A.L."/>
            <person name="Cunningham G."/>
            <person name="Miller S."/>
        </authorList>
    </citation>
    <scope>NUCLEOTIDE SEQUENCE [LARGE SCALE GENOMIC DNA]</scope>
    <source>
        <strain evidence="5">UC1</strain>
    </source>
</reference>
<dbReference type="GO" id="GO:0052572">
    <property type="term" value="P:response to host immune response"/>
    <property type="evidence" value="ECO:0007669"/>
    <property type="project" value="TreeGrafter"/>
</dbReference>